<dbReference type="GO" id="GO:0000319">
    <property type="term" value="F:sulfite transmembrane transporter activity"/>
    <property type="evidence" value="ECO:0007669"/>
    <property type="project" value="TreeGrafter"/>
</dbReference>
<feature type="transmembrane region" description="Helical" evidence="8">
    <location>
        <begin position="307"/>
        <end position="332"/>
    </location>
</feature>
<dbReference type="FunCoup" id="C5DJ11">
    <property type="interactions" value="69"/>
</dbReference>
<organism evidence="9 10">
    <name type="scientific">Lachancea thermotolerans (strain ATCC 56472 / CBS 6340 / NRRL Y-8284)</name>
    <name type="common">Yeast</name>
    <name type="synonym">Kluyveromyces thermotolerans</name>
    <dbReference type="NCBI Taxonomy" id="559295"/>
    <lineage>
        <taxon>Eukaryota</taxon>
        <taxon>Fungi</taxon>
        <taxon>Dikarya</taxon>
        <taxon>Ascomycota</taxon>
        <taxon>Saccharomycotina</taxon>
        <taxon>Saccharomycetes</taxon>
        <taxon>Saccharomycetales</taxon>
        <taxon>Saccharomycetaceae</taxon>
        <taxon>Lachancea</taxon>
    </lineage>
</organism>
<keyword evidence="7 8" id="KW-0472">Membrane</keyword>
<keyword evidence="3" id="KW-0813">Transport</keyword>
<evidence type="ECO:0000256" key="4">
    <source>
        <dbReference type="ARBA" id="ARBA00022475"/>
    </source>
</evidence>
<protein>
    <submittedName>
        <fullName evidence="9">KLTH0E16764p</fullName>
    </submittedName>
</protein>
<dbReference type="KEGG" id="lth:KLTH0E16764g"/>
<dbReference type="Proteomes" id="UP000002036">
    <property type="component" value="Chromosome E"/>
</dbReference>
<keyword evidence="6 8" id="KW-1133">Transmembrane helix</keyword>
<keyword evidence="5 8" id="KW-0812">Transmembrane</keyword>
<comment type="subcellular location">
    <subcellularLocation>
        <location evidence="1">Cell membrane</location>
        <topology evidence="1">Multi-pass membrane protein</topology>
    </subcellularLocation>
</comment>
<evidence type="ECO:0000256" key="8">
    <source>
        <dbReference type="SAM" id="Phobius"/>
    </source>
</evidence>
<dbReference type="Pfam" id="PF03595">
    <property type="entry name" value="SLAC1"/>
    <property type="match status" value="1"/>
</dbReference>
<feature type="transmembrane region" description="Helical" evidence="8">
    <location>
        <begin position="180"/>
        <end position="202"/>
    </location>
</feature>
<dbReference type="Gene3D" id="1.50.10.150">
    <property type="entry name" value="Voltage-dependent anion channel"/>
    <property type="match status" value="1"/>
</dbReference>
<proteinExistence type="inferred from homology"/>
<feature type="transmembrane region" description="Helical" evidence="8">
    <location>
        <begin position="20"/>
        <end position="37"/>
    </location>
</feature>
<evidence type="ECO:0000313" key="9">
    <source>
        <dbReference type="EMBL" id="CAR23772.1"/>
    </source>
</evidence>
<dbReference type="EMBL" id="CU928169">
    <property type="protein sequence ID" value="CAR23772.1"/>
    <property type="molecule type" value="Genomic_DNA"/>
</dbReference>
<name>C5DJ11_LACTC</name>
<evidence type="ECO:0000313" key="10">
    <source>
        <dbReference type="Proteomes" id="UP000002036"/>
    </source>
</evidence>
<evidence type="ECO:0000256" key="7">
    <source>
        <dbReference type="ARBA" id="ARBA00023136"/>
    </source>
</evidence>
<comment type="similarity">
    <text evidence="2">Belongs to the tellurite-resistance/dicarboxylate transporter (TDT) family.</text>
</comment>
<feature type="transmembrane region" description="Helical" evidence="8">
    <location>
        <begin position="252"/>
        <end position="271"/>
    </location>
</feature>
<dbReference type="PANTHER" id="PTHR31686:SF1">
    <property type="entry name" value="SULFITE EFFLUX PUMP SSU1"/>
    <property type="match status" value="1"/>
</dbReference>
<dbReference type="PANTHER" id="PTHR31686">
    <property type="match status" value="1"/>
</dbReference>
<dbReference type="InterPro" id="IPR004695">
    <property type="entry name" value="SLAC1/Mae1/Ssu1/TehA"/>
</dbReference>
<dbReference type="InterPro" id="IPR051629">
    <property type="entry name" value="Sulfite_efflux_TDT"/>
</dbReference>
<dbReference type="STRING" id="559295.C5DJ11"/>
<dbReference type="GO" id="GO:0005886">
    <property type="term" value="C:plasma membrane"/>
    <property type="evidence" value="ECO:0007669"/>
    <property type="project" value="UniProtKB-SubCell"/>
</dbReference>
<evidence type="ECO:0000256" key="1">
    <source>
        <dbReference type="ARBA" id="ARBA00004651"/>
    </source>
</evidence>
<evidence type="ECO:0000256" key="2">
    <source>
        <dbReference type="ARBA" id="ARBA00008566"/>
    </source>
</evidence>
<feature type="transmembrane region" description="Helical" evidence="8">
    <location>
        <begin position="44"/>
        <end position="65"/>
    </location>
</feature>
<dbReference type="GeneID" id="8292382"/>
<dbReference type="InParanoid" id="C5DJ11"/>
<reference evidence="9 10" key="1">
    <citation type="journal article" date="2009" name="Genome Res.">
        <title>Comparative genomics of protoploid Saccharomycetaceae.</title>
        <authorList>
            <consortium name="The Genolevures Consortium"/>
            <person name="Souciet J.-L."/>
            <person name="Dujon B."/>
            <person name="Gaillardin C."/>
            <person name="Johnston M."/>
            <person name="Baret P.V."/>
            <person name="Cliften P."/>
            <person name="Sherman D.J."/>
            <person name="Weissenbach J."/>
            <person name="Westhof E."/>
            <person name="Wincker P."/>
            <person name="Jubin C."/>
            <person name="Poulain J."/>
            <person name="Barbe V."/>
            <person name="Segurens B."/>
            <person name="Artiguenave F."/>
            <person name="Anthouard V."/>
            <person name="Vacherie B."/>
            <person name="Val M.-E."/>
            <person name="Fulton R.S."/>
            <person name="Minx P."/>
            <person name="Wilson R."/>
            <person name="Durrens P."/>
            <person name="Jean G."/>
            <person name="Marck C."/>
            <person name="Martin T."/>
            <person name="Nikolski M."/>
            <person name="Rolland T."/>
            <person name="Seret M.-L."/>
            <person name="Casaregola S."/>
            <person name="Despons L."/>
            <person name="Fairhead C."/>
            <person name="Fischer G."/>
            <person name="Lafontaine I."/>
            <person name="Leh V."/>
            <person name="Lemaire M."/>
            <person name="de Montigny J."/>
            <person name="Neuveglise C."/>
            <person name="Thierry A."/>
            <person name="Blanc-Lenfle I."/>
            <person name="Bleykasten C."/>
            <person name="Diffels J."/>
            <person name="Fritsch E."/>
            <person name="Frangeul L."/>
            <person name="Goeffon A."/>
            <person name="Jauniaux N."/>
            <person name="Kachouri-Lafond R."/>
            <person name="Payen C."/>
            <person name="Potier S."/>
            <person name="Pribylova L."/>
            <person name="Ozanne C."/>
            <person name="Richard G.-F."/>
            <person name="Sacerdot C."/>
            <person name="Straub M.-L."/>
            <person name="Talla E."/>
        </authorList>
    </citation>
    <scope>NUCLEOTIDE SEQUENCE [LARGE SCALE GENOMIC DNA]</scope>
    <source>
        <strain evidence="10">ATCC 56472 / CBS 6340 / NRRL Y-8284</strain>
    </source>
</reference>
<dbReference type="RefSeq" id="XP_002554209.1">
    <property type="nucleotide sequence ID" value="XM_002554163.1"/>
</dbReference>
<dbReference type="OMA" id="AWHAVIM"/>
<feature type="transmembrane region" description="Helical" evidence="8">
    <location>
        <begin position="92"/>
        <end position="113"/>
    </location>
</feature>
<dbReference type="HOGENOM" id="CLU_030057_6_2_1"/>
<feature type="transmembrane region" description="Helical" evidence="8">
    <location>
        <begin position="382"/>
        <end position="409"/>
    </location>
</feature>
<dbReference type="AlphaFoldDB" id="C5DJ11"/>
<evidence type="ECO:0000256" key="3">
    <source>
        <dbReference type="ARBA" id="ARBA00022448"/>
    </source>
</evidence>
<gene>
    <name evidence="9" type="ordered locus">KLTH0E16764g</name>
</gene>
<dbReference type="eggNOG" id="ENOG502QT02">
    <property type="taxonomic scope" value="Eukaryota"/>
</dbReference>
<keyword evidence="10" id="KW-1185">Reference proteome</keyword>
<dbReference type="OrthoDB" id="1099at2759"/>
<feature type="transmembrane region" description="Helical" evidence="8">
    <location>
        <begin position="214"/>
        <end position="240"/>
    </location>
</feature>
<sequence length="439" mass="49549">MKSVFKGLEHLLVDEFSPFWFAQVVGTGICSTILHSYQMPWLLWCSYIMFSIASLLLILTLALMLTNMTRTVRKTGLRQYFAKYFDEPGNNVFWAFLPMGLGTLVNFLSQLCNHELKDSRRSRRLSIAVYSLWCLNTVISFATAWGVKFLLWRSREDKEVFNQDKLGQRNSGEALKPPHLLPIIPLLVVSSSSGLFTMSASFAHFADRKIQLSILIATSLIWLHAIFLAFFIICSCVWGFYINRFPPGKLAFTMFLIIGPLGQASFGILLLTDNIKRYIMLYLPITHKESVNAHIGNLIAAMSFKTLGFAAGLALISLGIFFTVMAFAAILSSSRKTPPDERKFKMVTFHKGWWAMPFPLGTMAVANKEFSRQYTPQIGGRVFEVIGIIYAVLCTTAVVTCMMGSIYIFCTAWKTTILEDQKNRLAKGVSINRPHELDV</sequence>
<feature type="transmembrane region" description="Helical" evidence="8">
    <location>
        <begin position="125"/>
        <end position="147"/>
    </location>
</feature>
<evidence type="ECO:0000256" key="6">
    <source>
        <dbReference type="ARBA" id="ARBA00022989"/>
    </source>
</evidence>
<accession>C5DJ11</accession>
<evidence type="ECO:0000256" key="5">
    <source>
        <dbReference type="ARBA" id="ARBA00022692"/>
    </source>
</evidence>
<dbReference type="InterPro" id="IPR038665">
    <property type="entry name" value="Voltage-dep_anion_channel_sf"/>
</dbReference>
<keyword evidence="4" id="KW-1003">Cell membrane</keyword>